<evidence type="ECO:0000313" key="1">
    <source>
        <dbReference type="EMBL" id="EOY19616.1"/>
    </source>
</evidence>
<protein>
    <submittedName>
        <fullName evidence="1">High chlorophyll fluorescence phenotype 173, putative</fullName>
    </submittedName>
</protein>
<organism evidence="1 2">
    <name type="scientific">Theobroma cacao</name>
    <name type="common">Cacao</name>
    <name type="synonym">Cocoa</name>
    <dbReference type="NCBI Taxonomy" id="3641"/>
    <lineage>
        <taxon>Eukaryota</taxon>
        <taxon>Viridiplantae</taxon>
        <taxon>Streptophyta</taxon>
        <taxon>Embryophyta</taxon>
        <taxon>Tracheophyta</taxon>
        <taxon>Spermatophyta</taxon>
        <taxon>Magnoliopsida</taxon>
        <taxon>eudicotyledons</taxon>
        <taxon>Gunneridae</taxon>
        <taxon>Pentapetalae</taxon>
        <taxon>rosids</taxon>
        <taxon>malvids</taxon>
        <taxon>Malvales</taxon>
        <taxon>Malvaceae</taxon>
        <taxon>Byttnerioideae</taxon>
        <taxon>Theobroma</taxon>
    </lineage>
</organism>
<proteinExistence type="predicted"/>
<gene>
    <name evidence="1" type="ORF">TCM_044753</name>
</gene>
<keyword evidence="2" id="KW-1185">Reference proteome</keyword>
<accession>A0A061FRC1</accession>
<sequence>MKIITLEQIIIMKYNGGMDAKFKYTKVIEAIFFGYVFSRCIYVKLSKKFSLLLGRTLDKYIDSSLKVYLTLWNIWCSSIKVRVTFSSFRFMKPDDSSLDPFLIHTLTICFKPRRQVLCILKIFLYHLVWKLVKV</sequence>
<dbReference type="EMBL" id="CM001888">
    <property type="protein sequence ID" value="EOY19616.1"/>
    <property type="molecule type" value="Genomic_DNA"/>
</dbReference>
<name>A0A061FRC1_THECC</name>
<dbReference type="HOGENOM" id="CLU_1899983_0_0_1"/>
<dbReference type="AlphaFoldDB" id="A0A061FRC1"/>
<evidence type="ECO:0000313" key="2">
    <source>
        <dbReference type="Proteomes" id="UP000026915"/>
    </source>
</evidence>
<dbReference type="STRING" id="3641.A0A061FRC1"/>
<dbReference type="Gramene" id="EOY19616">
    <property type="protein sequence ID" value="EOY19616"/>
    <property type="gene ID" value="TCM_044753"/>
</dbReference>
<dbReference type="Proteomes" id="UP000026915">
    <property type="component" value="Chromosome 10"/>
</dbReference>
<dbReference type="eggNOG" id="KOG1203">
    <property type="taxonomic scope" value="Eukaryota"/>
</dbReference>
<dbReference type="InParanoid" id="A0A061FRC1"/>
<reference evidence="1 2" key="1">
    <citation type="journal article" date="2013" name="Genome Biol.">
        <title>The genome sequence of the most widely cultivated cacao type and its use to identify candidate genes regulating pod color.</title>
        <authorList>
            <person name="Motamayor J.C."/>
            <person name="Mockaitis K."/>
            <person name="Schmutz J."/>
            <person name="Haiminen N."/>
            <person name="Iii D.L."/>
            <person name="Cornejo O."/>
            <person name="Findley S.D."/>
            <person name="Zheng P."/>
            <person name="Utro F."/>
            <person name="Royaert S."/>
            <person name="Saski C."/>
            <person name="Jenkins J."/>
            <person name="Podicheti R."/>
            <person name="Zhao M."/>
            <person name="Scheffler B.E."/>
            <person name="Stack J.C."/>
            <person name="Feltus F.A."/>
            <person name="Mustiga G.M."/>
            <person name="Amores F."/>
            <person name="Phillips W."/>
            <person name="Marelli J.P."/>
            <person name="May G.D."/>
            <person name="Shapiro H."/>
            <person name="Ma J."/>
            <person name="Bustamante C.D."/>
            <person name="Schnell R.J."/>
            <person name="Main D."/>
            <person name="Gilbert D."/>
            <person name="Parida L."/>
            <person name="Kuhn D.N."/>
        </authorList>
    </citation>
    <scope>NUCLEOTIDE SEQUENCE [LARGE SCALE GENOMIC DNA]</scope>
    <source>
        <strain evidence="2">cv. Matina 1-6</strain>
    </source>
</reference>